<name>L7FLB5_ENTIV</name>
<dbReference type="PROSITE" id="PS50158">
    <property type="entry name" value="ZF_CCHC"/>
    <property type="match status" value="1"/>
</dbReference>
<reference evidence="4 5" key="1">
    <citation type="submission" date="2012-10" db="EMBL/GenBank/DDBJ databases">
        <authorList>
            <person name="Zafar N."/>
            <person name="Inman J."/>
            <person name="Hall N."/>
            <person name="Lorenzi H."/>
            <person name="Caler E."/>
        </authorList>
    </citation>
    <scope>NUCLEOTIDE SEQUENCE [LARGE SCALE GENOMIC DNA]</scope>
    <source>
        <strain evidence="4 5">IP1</strain>
    </source>
</reference>
<dbReference type="Proteomes" id="UP000014680">
    <property type="component" value="Unassembled WGS sequence"/>
</dbReference>
<evidence type="ECO:0000256" key="1">
    <source>
        <dbReference type="PROSITE-ProRule" id="PRU00047"/>
    </source>
</evidence>
<keyword evidence="5" id="KW-1185">Reference proteome</keyword>
<dbReference type="InterPro" id="IPR036875">
    <property type="entry name" value="Znf_CCHC_sf"/>
</dbReference>
<dbReference type="InterPro" id="IPR012677">
    <property type="entry name" value="Nucleotide-bd_a/b_plait_sf"/>
</dbReference>
<dbReference type="InterPro" id="IPR000504">
    <property type="entry name" value="RRM_dom"/>
</dbReference>
<feature type="domain" description="CCHC-type" evidence="3">
    <location>
        <begin position="251"/>
        <end position="265"/>
    </location>
</feature>
<dbReference type="KEGG" id="eiv:EIN_335400"/>
<feature type="region of interest" description="Disordered" evidence="2">
    <location>
        <begin position="169"/>
        <end position="304"/>
    </location>
</feature>
<accession>L7FLB5</accession>
<dbReference type="SMART" id="SM00360">
    <property type="entry name" value="RRM"/>
    <property type="match status" value="2"/>
</dbReference>
<dbReference type="RefSeq" id="XP_004255329.1">
    <property type="nucleotide sequence ID" value="XM_004255281.1"/>
</dbReference>
<evidence type="ECO:0000256" key="2">
    <source>
        <dbReference type="SAM" id="MobiDB-lite"/>
    </source>
</evidence>
<keyword evidence="1" id="KW-0862">Zinc</keyword>
<dbReference type="GO" id="GO:0008270">
    <property type="term" value="F:zinc ion binding"/>
    <property type="evidence" value="ECO:0007669"/>
    <property type="project" value="UniProtKB-KW"/>
</dbReference>
<protein>
    <recommendedName>
        <fullName evidence="3">CCHC-type domain-containing protein</fullName>
    </recommendedName>
</protein>
<feature type="compositionally biased region" description="Polar residues" evidence="2">
    <location>
        <begin position="254"/>
        <end position="263"/>
    </location>
</feature>
<dbReference type="GO" id="GO:0003723">
    <property type="term" value="F:RNA binding"/>
    <property type="evidence" value="ECO:0007669"/>
    <property type="project" value="InterPro"/>
</dbReference>
<feature type="compositionally biased region" description="Basic and acidic residues" evidence="2">
    <location>
        <begin position="208"/>
        <end position="221"/>
    </location>
</feature>
<feature type="compositionally biased region" description="Basic and acidic residues" evidence="2">
    <location>
        <begin position="295"/>
        <end position="304"/>
    </location>
</feature>
<keyword evidence="1" id="KW-0863">Zinc-finger</keyword>
<organism evidence="4 5">
    <name type="scientific">Entamoeba invadens IP1</name>
    <dbReference type="NCBI Taxonomy" id="370355"/>
    <lineage>
        <taxon>Eukaryota</taxon>
        <taxon>Amoebozoa</taxon>
        <taxon>Evosea</taxon>
        <taxon>Archamoebae</taxon>
        <taxon>Mastigamoebida</taxon>
        <taxon>Entamoebidae</taxon>
        <taxon>Entamoeba</taxon>
    </lineage>
</organism>
<dbReference type="SUPFAM" id="SSF57756">
    <property type="entry name" value="Retrovirus zinc finger-like domains"/>
    <property type="match status" value="1"/>
</dbReference>
<proteinExistence type="predicted"/>
<evidence type="ECO:0000259" key="3">
    <source>
        <dbReference type="PROSITE" id="PS50158"/>
    </source>
</evidence>
<dbReference type="GeneID" id="14887551"/>
<gene>
    <name evidence="4" type="ORF">EIN_335400</name>
</gene>
<keyword evidence="1" id="KW-0479">Metal-binding</keyword>
<feature type="compositionally biased region" description="Basic and acidic residues" evidence="2">
    <location>
        <begin position="265"/>
        <end position="287"/>
    </location>
</feature>
<dbReference type="CDD" id="cd00590">
    <property type="entry name" value="RRM_SF"/>
    <property type="match status" value="2"/>
</dbReference>
<dbReference type="SUPFAM" id="SSF54928">
    <property type="entry name" value="RNA-binding domain, RBD"/>
    <property type="match status" value="1"/>
</dbReference>
<evidence type="ECO:0000313" key="4">
    <source>
        <dbReference type="EMBL" id="ELP88558.1"/>
    </source>
</evidence>
<dbReference type="AlphaFoldDB" id="L7FLB5"/>
<feature type="compositionally biased region" description="Acidic residues" evidence="2">
    <location>
        <begin position="186"/>
        <end position="198"/>
    </location>
</feature>
<dbReference type="InterPro" id="IPR001878">
    <property type="entry name" value="Znf_CCHC"/>
</dbReference>
<dbReference type="InterPro" id="IPR035979">
    <property type="entry name" value="RBD_domain_sf"/>
</dbReference>
<dbReference type="Gene3D" id="3.30.70.330">
    <property type="match status" value="2"/>
</dbReference>
<evidence type="ECO:0000313" key="5">
    <source>
        <dbReference type="Proteomes" id="UP000014680"/>
    </source>
</evidence>
<dbReference type="EMBL" id="KB206750">
    <property type="protein sequence ID" value="ELP88558.1"/>
    <property type="molecule type" value="Genomic_DNA"/>
</dbReference>
<sequence length="304" mass="34549">MEGFSLKITNLDKTVTLDDLNAKIHQYNFDPVSVTIRTWSADKSYGYGRVYTRNTTEANRIVTDMNGKVVEGNELKVVIQHDDVSQTIVYVGNVPVILGEDGFKALFEQYRPKNVEFILTKAGDSKGIADVVLKDYLSVLNFDARFNNYKIGNQKISFKVPKLKKAKVEKMEEESESQKQPKVTPIDDENKEDDDEDNGGFVDPATLADKEEKKEELLQQRKKDRKSQRIKIAYNKDKSAAKKEKRKQIGCFICQQQGHTSQDCPYKDKKIPKKAEKKSNNKKGEKRSGKKGKTAHSDDGESNE</sequence>
<dbReference type="VEuPathDB" id="AmoebaDB:EIN_335400"/>